<gene>
    <name evidence="3 4" type="primary">rpsP</name>
    <name evidence="4" type="ORF">FNE76_02575</name>
</gene>
<keyword evidence="2 3" id="KW-0687">Ribonucleoprotein</keyword>
<evidence type="ECO:0000256" key="1">
    <source>
        <dbReference type="ARBA" id="ARBA00022980"/>
    </source>
</evidence>
<dbReference type="NCBIfam" id="TIGR00002">
    <property type="entry name" value="S16"/>
    <property type="match status" value="1"/>
</dbReference>
<dbReference type="SUPFAM" id="SSF54565">
    <property type="entry name" value="Ribosomal protein S16"/>
    <property type="match status" value="1"/>
</dbReference>
<dbReference type="InterPro" id="IPR000307">
    <property type="entry name" value="Ribosomal_bS16"/>
</dbReference>
<protein>
    <recommendedName>
        <fullName evidence="3">Small ribosomal subunit protein bS16</fullName>
    </recommendedName>
</protein>
<dbReference type="GO" id="GO:0003735">
    <property type="term" value="F:structural constituent of ribosome"/>
    <property type="evidence" value="ECO:0007669"/>
    <property type="project" value="InterPro"/>
</dbReference>
<dbReference type="FunFam" id="3.30.1320.10:FF:000005">
    <property type="entry name" value="30S ribosomal protein S16"/>
    <property type="match status" value="1"/>
</dbReference>
<comment type="caution">
    <text evidence="4">The sequence shown here is derived from an EMBL/GenBank/DDBJ whole genome shotgun (WGS) entry which is preliminary data.</text>
</comment>
<reference evidence="4" key="2">
    <citation type="submission" date="2019-07" db="EMBL/GenBank/DDBJ databases">
        <authorList>
            <person name="Papic B."/>
        </authorList>
    </citation>
    <scope>NUCLEOTIDE SEQUENCE [LARGE SCALE GENOMIC DNA]</scope>
    <source>
        <strain evidence="4">L8b</strain>
    </source>
</reference>
<organism evidence="4 5">
    <name type="scientific">Helicobacter mehlei</name>
    <dbReference type="NCBI Taxonomy" id="2316080"/>
    <lineage>
        <taxon>Bacteria</taxon>
        <taxon>Pseudomonadati</taxon>
        <taxon>Campylobacterota</taxon>
        <taxon>Epsilonproteobacteria</taxon>
        <taxon>Campylobacterales</taxon>
        <taxon>Helicobacteraceae</taxon>
        <taxon>Helicobacter</taxon>
    </lineage>
</organism>
<evidence type="ECO:0000256" key="2">
    <source>
        <dbReference type="ARBA" id="ARBA00023274"/>
    </source>
</evidence>
<sequence>MTTIRLTRVGRKKKPFYRVVVTDSRKRRDGGWIESIGYYNPLSNPKVVQIDHVRLDYWKGVGAKMSERVEKLASQGSKA</sequence>
<dbReference type="Gene3D" id="3.30.1320.10">
    <property type="match status" value="1"/>
</dbReference>
<evidence type="ECO:0000256" key="3">
    <source>
        <dbReference type="HAMAP-Rule" id="MF_00385"/>
    </source>
</evidence>
<dbReference type="HAMAP" id="MF_00385">
    <property type="entry name" value="Ribosomal_bS16"/>
    <property type="match status" value="1"/>
</dbReference>
<keyword evidence="5" id="KW-1185">Reference proteome</keyword>
<accession>A0A553V0K7</accession>
<dbReference type="RefSeq" id="WP_120947911.1">
    <property type="nucleotide sequence ID" value="NZ_QXQS01000003.1"/>
</dbReference>
<dbReference type="PROSITE" id="PS00732">
    <property type="entry name" value="RIBOSOMAL_S16"/>
    <property type="match status" value="1"/>
</dbReference>
<dbReference type="AlphaFoldDB" id="A0A553V0K7"/>
<dbReference type="PANTHER" id="PTHR12919:SF20">
    <property type="entry name" value="SMALL RIBOSOMAL SUBUNIT PROTEIN BS16M"/>
    <property type="match status" value="1"/>
</dbReference>
<dbReference type="GO" id="GO:0006412">
    <property type="term" value="P:translation"/>
    <property type="evidence" value="ECO:0007669"/>
    <property type="project" value="UniProtKB-UniRule"/>
</dbReference>
<name>A0A553V0K7_9HELI</name>
<dbReference type="Pfam" id="PF00886">
    <property type="entry name" value="Ribosomal_S16"/>
    <property type="match status" value="1"/>
</dbReference>
<proteinExistence type="inferred from homology"/>
<evidence type="ECO:0000313" key="4">
    <source>
        <dbReference type="EMBL" id="TSA85989.1"/>
    </source>
</evidence>
<dbReference type="Proteomes" id="UP000319322">
    <property type="component" value="Unassembled WGS sequence"/>
</dbReference>
<keyword evidence="1 3" id="KW-0689">Ribosomal protein</keyword>
<dbReference type="InterPro" id="IPR020592">
    <property type="entry name" value="Ribosomal_bS16_CS"/>
</dbReference>
<comment type="similarity">
    <text evidence="3">Belongs to the bacterial ribosomal protein bS16 family.</text>
</comment>
<dbReference type="InterPro" id="IPR023803">
    <property type="entry name" value="Ribosomal_bS16_dom_sf"/>
</dbReference>
<dbReference type="EMBL" id="VKGC01000004">
    <property type="protein sequence ID" value="TSA85989.1"/>
    <property type="molecule type" value="Genomic_DNA"/>
</dbReference>
<evidence type="ECO:0000313" key="5">
    <source>
        <dbReference type="Proteomes" id="UP000319322"/>
    </source>
</evidence>
<reference evidence="4" key="1">
    <citation type="submission" date="2019-07" db="EMBL/GenBank/DDBJ databases">
        <title>Helicobacter labacensis sp. nov., Helicobacter mehlei sp. nov. and Helicobacter vulpis sp. nov., isolated from gastric mucosa of red fox (Vulpis vulpis).</title>
        <authorList>
            <person name="Kusar D."/>
            <person name="Gruntar I."/>
            <person name="Pate M."/>
            <person name="Zajc U."/>
            <person name="Ocepek M."/>
        </authorList>
    </citation>
    <scope>NUCLEOTIDE SEQUENCE [LARGE SCALE GENOMIC DNA]</scope>
    <source>
        <strain evidence="4">L8b</strain>
    </source>
</reference>
<dbReference type="GO" id="GO:0005737">
    <property type="term" value="C:cytoplasm"/>
    <property type="evidence" value="ECO:0007669"/>
    <property type="project" value="UniProtKB-ARBA"/>
</dbReference>
<dbReference type="GO" id="GO:0015935">
    <property type="term" value="C:small ribosomal subunit"/>
    <property type="evidence" value="ECO:0007669"/>
    <property type="project" value="TreeGrafter"/>
</dbReference>
<dbReference type="PANTHER" id="PTHR12919">
    <property type="entry name" value="30S RIBOSOMAL PROTEIN S16"/>
    <property type="match status" value="1"/>
</dbReference>